<evidence type="ECO:0000313" key="2">
    <source>
        <dbReference type="EMBL" id="SFK73540.1"/>
    </source>
</evidence>
<evidence type="ECO:0000313" key="3">
    <source>
        <dbReference type="Proteomes" id="UP000198725"/>
    </source>
</evidence>
<dbReference type="GO" id="GO:0016874">
    <property type="term" value="F:ligase activity"/>
    <property type="evidence" value="ECO:0007669"/>
    <property type="project" value="UniProtKB-KW"/>
</dbReference>
<dbReference type="PANTHER" id="PTHR35561">
    <property type="entry name" value="RNA 2',3'-CYCLIC PHOSPHODIESTERASE"/>
    <property type="match status" value="1"/>
</dbReference>
<dbReference type="GO" id="GO:0004113">
    <property type="term" value="F:2',3'-cyclic-nucleotide 3'-phosphodiesterase activity"/>
    <property type="evidence" value="ECO:0007669"/>
    <property type="project" value="InterPro"/>
</dbReference>
<accession>A0A1I4BYR6</accession>
<name>A0A1I4BYR6_9GAMM</name>
<dbReference type="InterPro" id="IPR009097">
    <property type="entry name" value="Cyclic_Pdiesterase"/>
</dbReference>
<keyword evidence="2" id="KW-0436">Ligase</keyword>
<dbReference type="SUPFAM" id="SSF55144">
    <property type="entry name" value="LigT-like"/>
    <property type="match status" value="1"/>
</dbReference>
<gene>
    <name evidence="2" type="ORF">SAMN05192579_10614</name>
</gene>
<dbReference type="InterPro" id="IPR004175">
    <property type="entry name" value="RNA_CPDase"/>
</dbReference>
<dbReference type="EMBL" id="FOSR01000006">
    <property type="protein sequence ID" value="SFK73540.1"/>
    <property type="molecule type" value="Genomic_DNA"/>
</dbReference>
<proteinExistence type="predicted"/>
<dbReference type="Proteomes" id="UP000198725">
    <property type="component" value="Unassembled WGS sequence"/>
</dbReference>
<protein>
    <submittedName>
        <fullName evidence="2">2'-5' RNA ligase</fullName>
    </submittedName>
</protein>
<dbReference type="NCBIfam" id="TIGR02258">
    <property type="entry name" value="2_5_ligase"/>
    <property type="match status" value="1"/>
</dbReference>
<dbReference type="RefSeq" id="WP_008213154.1">
    <property type="nucleotide sequence ID" value="NZ_FOSR01000006.1"/>
</dbReference>
<sequence>MSTQGSLPGFEPDQPTDRFFLAIFPDARHAASLATLADGFLGKHGLGAGAVAASRLHVTLFHLGDYAGQPPGLVEHAGQALSRLVAEPFTIRFDQAGSFGNHRSKSPLVLAASEGNETLHALHGQLAMHLRAHGLGQSTHGSFVPHMTVAYGKALLPFETIEPISWPAGEVRLVHSLLGKTRHIPLASRALAGG</sequence>
<keyword evidence="3" id="KW-1185">Reference proteome</keyword>
<organism evidence="2 3">
    <name type="scientific">Rhodanobacter glycinis</name>
    <dbReference type="NCBI Taxonomy" id="582702"/>
    <lineage>
        <taxon>Bacteria</taxon>
        <taxon>Pseudomonadati</taxon>
        <taxon>Pseudomonadota</taxon>
        <taxon>Gammaproteobacteria</taxon>
        <taxon>Lysobacterales</taxon>
        <taxon>Rhodanobacteraceae</taxon>
        <taxon>Rhodanobacter</taxon>
    </lineage>
</organism>
<evidence type="ECO:0000256" key="1">
    <source>
        <dbReference type="ARBA" id="ARBA00022801"/>
    </source>
</evidence>
<dbReference type="Gene3D" id="3.90.1140.10">
    <property type="entry name" value="Cyclic phosphodiesterase"/>
    <property type="match status" value="1"/>
</dbReference>
<dbReference type="AlphaFoldDB" id="A0A1I4BYR6"/>
<keyword evidence="1" id="KW-0378">Hydrolase</keyword>
<reference evidence="3" key="1">
    <citation type="submission" date="2016-10" db="EMBL/GenBank/DDBJ databases">
        <authorList>
            <person name="Varghese N."/>
            <person name="Submissions S."/>
        </authorList>
    </citation>
    <scope>NUCLEOTIDE SEQUENCE [LARGE SCALE GENOMIC DNA]</scope>
    <source>
        <strain evidence="3">MO64</strain>
    </source>
</reference>
<dbReference type="Pfam" id="PF13563">
    <property type="entry name" value="2_5_RNA_ligase2"/>
    <property type="match status" value="1"/>
</dbReference>
<dbReference type="PANTHER" id="PTHR35561:SF1">
    <property type="entry name" value="RNA 2',3'-CYCLIC PHOSPHODIESTERASE"/>
    <property type="match status" value="1"/>
</dbReference>
<dbReference type="GO" id="GO:0008664">
    <property type="term" value="F:RNA 2',3'-cyclic 3'-phosphodiesterase activity"/>
    <property type="evidence" value="ECO:0007669"/>
    <property type="project" value="InterPro"/>
</dbReference>